<dbReference type="Proteomes" id="UP000250043">
    <property type="component" value="Unassembled WGS sequence"/>
</dbReference>
<accession>A0A8E2DNB4</accession>
<evidence type="ECO:0000256" key="1">
    <source>
        <dbReference type="ARBA" id="ARBA00022694"/>
    </source>
</evidence>
<protein>
    <recommendedName>
        <fullName evidence="2">Ribonucleases P/MRP subunit Pop8-like domain-containing protein</fullName>
    </recommendedName>
</protein>
<dbReference type="EMBL" id="KV722367">
    <property type="protein sequence ID" value="OCH92559.1"/>
    <property type="molecule type" value="Genomic_DNA"/>
</dbReference>
<dbReference type="SUPFAM" id="SSF160350">
    <property type="entry name" value="Rnp2-like"/>
    <property type="match status" value="1"/>
</dbReference>
<dbReference type="GO" id="GO:1902555">
    <property type="term" value="C:endoribonuclease complex"/>
    <property type="evidence" value="ECO:0007669"/>
    <property type="project" value="UniProtKB-ARBA"/>
</dbReference>
<organism evidence="3 4">
    <name type="scientific">Obba rivulosa</name>
    <dbReference type="NCBI Taxonomy" id="1052685"/>
    <lineage>
        <taxon>Eukaryota</taxon>
        <taxon>Fungi</taxon>
        <taxon>Dikarya</taxon>
        <taxon>Basidiomycota</taxon>
        <taxon>Agaricomycotina</taxon>
        <taxon>Agaricomycetes</taxon>
        <taxon>Polyporales</taxon>
        <taxon>Gelatoporiaceae</taxon>
        <taxon>Obba</taxon>
    </lineage>
</organism>
<reference evidence="3 4" key="1">
    <citation type="submission" date="2016-07" db="EMBL/GenBank/DDBJ databases">
        <title>Draft genome of the white-rot fungus Obba rivulosa 3A-2.</title>
        <authorList>
            <consortium name="DOE Joint Genome Institute"/>
            <person name="Miettinen O."/>
            <person name="Riley R."/>
            <person name="Acob R."/>
            <person name="Barry K."/>
            <person name="Cullen D."/>
            <person name="De Vries R."/>
            <person name="Hainaut M."/>
            <person name="Hatakka A."/>
            <person name="Henrissat B."/>
            <person name="Hilden K."/>
            <person name="Kuo R."/>
            <person name="Labutti K."/>
            <person name="Lipzen A."/>
            <person name="Makela M.R."/>
            <person name="Sandor L."/>
            <person name="Spatafora J.W."/>
            <person name="Grigoriev I.V."/>
            <person name="Hibbett D.S."/>
        </authorList>
    </citation>
    <scope>NUCLEOTIDE SEQUENCE [LARGE SCALE GENOMIC DNA]</scope>
    <source>
        <strain evidence="3 4">3A-2</strain>
    </source>
</reference>
<evidence type="ECO:0000313" key="4">
    <source>
        <dbReference type="Proteomes" id="UP000250043"/>
    </source>
</evidence>
<evidence type="ECO:0000259" key="2">
    <source>
        <dbReference type="Pfam" id="PF20976"/>
    </source>
</evidence>
<dbReference type="GO" id="GO:0008033">
    <property type="term" value="P:tRNA processing"/>
    <property type="evidence" value="ECO:0007669"/>
    <property type="project" value="UniProtKB-KW"/>
</dbReference>
<name>A0A8E2DNB4_9APHY</name>
<dbReference type="GO" id="GO:1990904">
    <property type="term" value="C:ribonucleoprotein complex"/>
    <property type="evidence" value="ECO:0007669"/>
    <property type="project" value="UniProtKB-ARBA"/>
</dbReference>
<keyword evidence="1" id="KW-0819">tRNA processing</keyword>
<keyword evidence="4" id="KW-1185">Reference proteome</keyword>
<dbReference type="AlphaFoldDB" id="A0A8E2DNB4"/>
<dbReference type="InterPro" id="IPR038085">
    <property type="entry name" value="Rnp2-like_sf"/>
</dbReference>
<feature type="domain" description="Ribonucleases P/MRP subunit Pop8-like" evidence="2">
    <location>
        <begin position="16"/>
        <end position="72"/>
    </location>
</feature>
<dbReference type="Pfam" id="PF20976">
    <property type="entry name" value="Pop8"/>
    <property type="match status" value="1"/>
</dbReference>
<evidence type="ECO:0000313" key="3">
    <source>
        <dbReference type="EMBL" id="OCH92559.1"/>
    </source>
</evidence>
<proteinExistence type="predicted"/>
<dbReference type="OrthoDB" id="3265020at2759"/>
<dbReference type="InterPro" id="IPR049128">
    <property type="entry name" value="Pop8-like_dom"/>
</dbReference>
<gene>
    <name evidence="3" type="ORF">OBBRIDRAFT_726545</name>
</gene>
<sequence>MEPSHHYIRFSISPPSADALSLRKALQDALAQAFGLVAANTYVDVLWLADDGAEAVVRVARSDVPRILASVAAAAGSPRLALLKESAFLPSLLSVAPLS</sequence>